<dbReference type="EMBL" id="JAGETX010000011">
    <property type="protein sequence ID" value="MBO3272365.1"/>
    <property type="molecule type" value="Genomic_DNA"/>
</dbReference>
<dbReference type="RefSeq" id="WP_208308628.1">
    <property type="nucleotide sequence ID" value="NZ_JAGETX010000011.1"/>
</dbReference>
<evidence type="ECO:0000313" key="2">
    <source>
        <dbReference type="Proteomes" id="UP000670527"/>
    </source>
</evidence>
<dbReference type="Gene3D" id="3.40.50.720">
    <property type="entry name" value="NAD(P)-binding Rossmann-like Domain"/>
    <property type="match status" value="1"/>
</dbReference>
<dbReference type="Proteomes" id="UP000670527">
    <property type="component" value="Unassembled WGS sequence"/>
</dbReference>
<organism evidence="1 2">
    <name type="scientific">Hymenobacter defluvii</name>
    <dbReference type="NCBI Taxonomy" id="2054411"/>
    <lineage>
        <taxon>Bacteria</taxon>
        <taxon>Pseudomonadati</taxon>
        <taxon>Bacteroidota</taxon>
        <taxon>Cytophagia</taxon>
        <taxon>Cytophagales</taxon>
        <taxon>Hymenobacteraceae</taxon>
        <taxon>Hymenobacter</taxon>
    </lineage>
</organism>
<reference evidence="1 2" key="1">
    <citation type="submission" date="2021-03" db="EMBL/GenBank/DDBJ databases">
        <authorList>
            <person name="Kim M.K."/>
        </authorList>
    </citation>
    <scope>NUCLEOTIDE SEQUENCE [LARGE SCALE GENOMIC DNA]</scope>
    <source>
        <strain evidence="1 2">BT507</strain>
    </source>
</reference>
<protein>
    <submittedName>
        <fullName evidence="1">Uncharacterized protein</fullName>
    </submittedName>
</protein>
<accession>A0ABS3TFC7</accession>
<dbReference type="InterPro" id="IPR036291">
    <property type="entry name" value="NAD(P)-bd_dom_sf"/>
</dbReference>
<proteinExistence type="predicted"/>
<keyword evidence="2" id="KW-1185">Reference proteome</keyword>
<evidence type="ECO:0000313" key="1">
    <source>
        <dbReference type="EMBL" id="MBO3272365.1"/>
    </source>
</evidence>
<sequence>MTILILGAAGEIARMATDSLLRQTDATLILYARSATSRLKVADAQRVRLVDSDFRRSRP</sequence>
<comment type="caution">
    <text evidence="1">The sequence shown here is derived from an EMBL/GenBank/DDBJ whole genome shotgun (WGS) entry which is preliminary data.</text>
</comment>
<name>A0ABS3TFC7_9BACT</name>
<dbReference type="SUPFAM" id="SSF51735">
    <property type="entry name" value="NAD(P)-binding Rossmann-fold domains"/>
    <property type="match status" value="1"/>
</dbReference>
<gene>
    <name evidence="1" type="ORF">J4D97_17055</name>
</gene>